<dbReference type="GO" id="GO:0000139">
    <property type="term" value="C:Golgi membrane"/>
    <property type="evidence" value="ECO:0007669"/>
    <property type="project" value="UniProtKB-SubCell"/>
</dbReference>
<dbReference type="Proteomes" id="UP001497480">
    <property type="component" value="Unassembled WGS sequence"/>
</dbReference>
<evidence type="ECO:0000256" key="5">
    <source>
        <dbReference type="SAM" id="Phobius"/>
    </source>
</evidence>
<comment type="subcellular location">
    <subcellularLocation>
        <location evidence="1">Golgi apparatus membrane</location>
        <topology evidence="1">Single-pass type II membrane protein</topology>
    </subcellularLocation>
</comment>
<evidence type="ECO:0000256" key="1">
    <source>
        <dbReference type="ARBA" id="ARBA00004323"/>
    </source>
</evidence>
<dbReference type="GO" id="GO:0016763">
    <property type="term" value="F:pentosyltransferase activity"/>
    <property type="evidence" value="ECO:0007669"/>
    <property type="project" value="UniProtKB-ARBA"/>
</dbReference>
<keyword evidence="5" id="KW-0472">Membrane</keyword>
<sequence length="527" mass="60712">MKMYDIIFAKSFSRREQKKLRYGAFLFCLLIVLSLCTVFKPYLGPIHVLSLRLSLVVDTKMFMVNDTSSSQHTAKVENVLAKIVDDTKSSPQMNDAERVLPEILFNDTRSSQQIAKDEENVTKNILTNDTRSSPQKAEVEEIETKKVDPMCTSEERTDFCQARGDIRIHGKSSSVYIVSPETSLLAENISWRIRPYARKDDAYAMIQVREWSLKQVKVSQKVPECTKNHSIPTVLFSTGGYIGNHFHEFTDVLIPLFLTSRHFNGEVQFIITDKRPWWISKYQPVLNKLSNYDIIDIDRDDEVHCFPSVSVGLKRYRKELSIDPEKYSYSMKDFRDFLRSSYSLKRVQAIKIRDDQPKKPRLLIISRQRSRSFTNMAQIAKMAKRLGFIVIIKEGGGSMSSFADAVNSCDVLMGVHGAGLTNILFLPENAVFVQVLPYGSVEWLAKNDFAEPSKDMNLKYLEYKIRLEESTLIQQYPLDHIILKDPPSIGKIGWETFKTVYFDKQNVRLDVKRFKPTLLKALELLHQ</sequence>
<keyword evidence="5" id="KW-0812">Transmembrane</keyword>
<dbReference type="PANTHER" id="PTHR20961:SF5">
    <property type="entry name" value="GLYCOSYLTRANSFERASE-RELATED"/>
    <property type="match status" value="1"/>
</dbReference>
<protein>
    <recommendedName>
        <fullName evidence="6">Glycosyltransferase 61 catalytic domain-containing protein</fullName>
    </recommendedName>
</protein>
<dbReference type="EMBL" id="CAXHTB010000009">
    <property type="protein sequence ID" value="CAL0312385.1"/>
    <property type="molecule type" value="Genomic_DNA"/>
</dbReference>
<keyword evidence="8" id="KW-1185">Reference proteome</keyword>
<dbReference type="Pfam" id="PF04577">
    <property type="entry name" value="Glyco_transf_61"/>
    <property type="match status" value="1"/>
</dbReference>
<keyword evidence="2" id="KW-0328">Glycosyltransferase</keyword>
<dbReference type="InterPro" id="IPR049625">
    <property type="entry name" value="Glyco_transf_61_cat"/>
</dbReference>
<keyword evidence="5" id="KW-1133">Transmembrane helix</keyword>
<dbReference type="InterPro" id="IPR007657">
    <property type="entry name" value="Glycosyltransferase_61"/>
</dbReference>
<evidence type="ECO:0000256" key="2">
    <source>
        <dbReference type="ARBA" id="ARBA00022676"/>
    </source>
</evidence>
<keyword evidence="3" id="KW-0808">Transferase</keyword>
<evidence type="ECO:0000313" key="8">
    <source>
        <dbReference type="Proteomes" id="UP001497480"/>
    </source>
</evidence>
<evidence type="ECO:0000256" key="4">
    <source>
        <dbReference type="ARBA" id="ARBA00023180"/>
    </source>
</evidence>
<evidence type="ECO:0000259" key="6">
    <source>
        <dbReference type="Pfam" id="PF04577"/>
    </source>
</evidence>
<evidence type="ECO:0000313" key="7">
    <source>
        <dbReference type="EMBL" id="CAL0312385.1"/>
    </source>
</evidence>
<name>A0AAV1WSS1_LUPLU</name>
<accession>A0AAV1WSS1</accession>
<reference evidence="7 8" key="1">
    <citation type="submission" date="2024-03" db="EMBL/GenBank/DDBJ databases">
        <authorList>
            <person name="Martinez-Hernandez J."/>
        </authorList>
    </citation>
    <scope>NUCLEOTIDE SEQUENCE [LARGE SCALE GENOMIC DNA]</scope>
</reference>
<dbReference type="AlphaFoldDB" id="A0AAV1WSS1"/>
<keyword evidence="4" id="KW-0325">Glycoprotein</keyword>
<dbReference type="PANTHER" id="PTHR20961">
    <property type="entry name" value="GLYCOSYLTRANSFERASE"/>
    <property type="match status" value="1"/>
</dbReference>
<evidence type="ECO:0000256" key="3">
    <source>
        <dbReference type="ARBA" id="ARBA00022679"/>
    </source>
</evidence>
<organism evidence="7 8">
    <name type="scientific">Lupinus luteus</name>
    <name type="common">European yellow lupine</name>
    <dbReference type="NCBI Taxonomy" id="3873"/>
    <lineage>
        <taxon>Eukaryota</taxon>
        <taxon>Viridiplantae</taxon>
        <taxon>Streptophyta</taxon>
        <taxon>Embryophyta</taxon>
        <taxon>Tracheophyta</taxon>
        <taxon>Spermatophyta</taxon>
        <taxon>Magnoliopsida</taxon>
        <taxon>eudicotyledons</taxon>
        <taxon>Gunneridae</taxon>
        <taxon>Pentapetalae</taxon>
        <taxon>rosids</taxon>
        <taxon>fabids</taxon>
        <taxon>Fabales</taxon>
        <taxon>Fabaceae</taxon>
        <taxon>Papilionoideae</taxon>
        <taxon>50 kb inversion clade</taxon>
        <taxon>genistoids sensu lato</taxon>
        <taxon>core genistoids</taxon>
        <taxon>Genisteae</taxon>
        <taxon>Lupinus</taxon>
    </lineage>
</organism>
<comment type="caution">
    <text evidence="7">The sequence shown here is derived from an EMBL/GenBank/DDBJ whole genome shotgun (WGS) entry which is preliminary data.</text>
</comment>
<gene>
    <name evidence="7" type="ORF">LLUT_LOCUS13445</name>
</gene>
<feature type="domain" description="Glycosyltransferase 61 catalytic" evidence="6">
    <location>
        <begin position="337"/>
        <end position="433"/>
    </location>
</feature>
<feature type="transmembrane region" description="Helical" evidence="5">
    <location>
        <begin position="20"/>
        <end position="43"/>
    </location>
</feature>
<proteinExistence type="predicted"/>